<evidence type="ECO:0000256" key="2">
    <source>
        <dbReference type="ARBA" id="ARBA00006991"/>
    </source>
</evidence>
<feature type="domain" description="C2H2-type" evidence="12">
    <location>
        <begin position="92"/>
        <end position="119"/>
    </location>
</feature>
<dbReference type="AlphaFoldDB" id="A0A8D2J7B9"/>
<dbReference type="Pfam" id="PF00096">
    <property type="entry name" value="zf-C2H2"/>
    <property type="match status" value="8"/>
</dbReference>
<feature type="domain" description="C2H2-type" evidence="12">
    <location>
        <begin position="335"/>
        <end position="362"/>
    </location>
</feature>
<dbReference type="PROSITE" id="PS00028">
    <property type="entry name" value="ZINC_FINGER_C2H2_1"/>
    <property type="match status" value="13"/>
</dbReference>
<feature type="domain" description="C2H2-type" evidence="12">
    <location>
        <begin position="251"/>
        <end position="278"/>
    </location>
</feature>
<reference evidence="13" key="2">
    <citation type="submission" date="2025-09" db="UniProtKB">
        <authorList>
            <consortium name="Ensembl"/>
        </authorList>
    </citation>
    <scope>IDENTIFICATION</scope>
</reference>
<evidence type="ECO:0000256" key="4">
    <source>
        <dbReference type="ARBA" id="ARBA00022737"/>
    </source>
</evidence>
<name>A0A8D2J7B9_VARKO</name>
<organism evidence="13 14">
    <name type="scientific">Varanus komodoensis</name>
    <name type="common">Komodo dragon</name>
    <dbReference type="NCBI Taxonomy" id="61221"/>
    <lineage>
        <taxon>Eukaryota</taxon>
        <taxon>Metazoa</taxon>
        <taxon>Chordata</taxon>
        <taxon>Craniata</taxon>
        <taxon>Vertebrata</taxon>
        <taxon>Euteleostomi</taxon>
        <taxon>Lepidosauria</taxon>
        <taxon>Squamata</taxon>
        <taxon>Bifurcata</taxon>
        <taxon>Unidentata</taxon>
        <taxon>Episquamata</taxon>
        <taxon>Toxicofera</taxon>
        <taxon>Anguimorpha</taxon>
        <taxon>Paleoanguimorpha</taxon>
        <taxon>Varanoidea</taxon>
        <taxon>Varanidae</taxon>
        <taxon>Varanus</taxon>
    </lineage>
</organism>
<evidence type="ECO:0000256" key="7">
    <source>
        <dbReference type="ARBA" id="ARBA00023015"/>
    </source>
</evidence>
<sequence length="624" mass="69346">MFCCPSFSVIFCPFNQVICYLSPCSCELADIMAEDLAPSLFFQHQFMCSECGLLYNTLEGVLIHQQSHLGEPYEPTAATAAVDTGHQQDNRYQCLECGCVLSSPDELLAHQEVHPREVPTRPQPPPTTTGQIRYQCNECNELFPSTSLWLAHRQTHQKKEASADSHLSMESLRASSPHPVPPMHPYECSECVRLFLTPEELLEHQGEHFTEIEKESGEPSEIATQETCSPRVSPLSCLEEAPAAAPPAQSFSCSECKQDFGTLEARQQHQQEHMASSEEFLCGECQRGFTTAKRLLAHQRVHVDGTYECPNCNKIFKKAASLEQHMRIHKGEALYLCVDCGLGFSTEMTLIMHRKSHTANPLHRCHCGKTFSNMTKFLYHRRTHAGKSGIPPSRGAGDPAAIPSFSSPGTSGDVHSAGFLCPQCGKAFSTYIRMVRHKRVVHVLERKHKCPTCGKKFKKLVHVRNHLRTHTGERPFQCSECGKTFVSQANLARHHVTHTGERPYQCQVCNKRFTQSSNLRQHRLLHMAPNGEGPHSCKDCGATFSRAHQLALHRTTHAEPAGGQDALPSPGFLVATGQSTQMIMCTELGETIAIIESAEPLPLVETIEIYQAALDGNIQVNAFV</sequence>
<feature type="domain" description="C2H2-type" evidence="12">
    <location>
        <begin position="476"/>
        <end position="503"/>
    </location>
</feature>
<dbReference type="FunFam" id="3.30.160.60:FF:000450">
    <property type="entry name" value="PR domain zinc finger protein 14"/>
    <property type="match status" value="1"/>
</dbReference>
<keyword evidence="4" id="KW-0677">Repeat</keyword>
<comment type="subcellular location">
    <subcellularLocation>
        <location evidence="1">Nucleus</location>
    </subcellularLocation>
</comment>
<evidence type="ECO:0000256" key="5">
    <source>
        <dbReference type="ARBA" id="ARBA00022771"/>
    </source>
</evidence>
<evidence type="ECO:0000313" key="13">
    <source>
        <dbReference type="Ensembl" id="ENSVKKP00000008666.1"/>
    </source>
</evidence>
<feature type="domain" description="C2H2-type" evidence="12">
    <location>
        <begin position="448"/>
        <end position="475"/>
    </location>
</feature>
<dbReference type="Gene3D" id="3.30.160.60">
    <property type="entry name" value="Classic Zinc Finger"/>
    <property type="match status" value="9"/>
</dbReference>
<dbReference type="PROSITE" id="PS50157">
    <property type="entry name" value="ZINC_FINGER_C2H2_2"/>
    <property type="match status" value="14"/>
</dbReference>
<dbReference type="InterPro" id="IPR036236">
    <property type="entry name" value="Znf_C2H2_sf"/>
</dbReference>
<feature type="domain" description="C2H2-type" evidence="12">
    <location>
        <begin position="280"/>
        <end position="302"/>
    </location>
</feature>
<keyword evidence="5 11" id="KW-0863">Zinc-finger</keyword>
<feature type="domain" description="C2H2-type" evidence="12">
    <location>
        <begin position="134"/>
        <end position="161"/>
    </location>
</feature>
<evidence type="ECO:0000256" key="10">
    <source>
        <dbReference type="ARBA" id="ARBA00023242"/>
    </source>
</evidence>
<feature type="domain" description="C2H2-type" evidence="12">
    <location>
        <begin position="535"/>
        <end position="562"/>
    </location>
</feature>
<evidence type="ECO:0000313" key="14">
    <source>
        <dbReference type="Proteomes" id="UP000694545"/>
    </source>
</evidence>
<dbReference type="Pfam" id="PF13912">
    <property type="entry name" value="zf-C2H2_6"/>
    <property type="match status" value="1"/>
</dbReference>
<keyword evidence="8" id="KW-0238">DNA-binding</keyword>
<feature type="domain" description="C2H2-type" evidence="12">
    <location>
        <begin position="186"/>
        <end position="213"/>
    </location>
</feature>
<evidence type="ECO:0000256" key="11">
    <source>
        <dbReference type="PROSITE-ProRule" id="PRU00042"/>
    </source>
</evidence>
<dbReference type="SUPFAM" id="SSF57667">
    <property type="entry name" value="beta-beta-alpha zinc fingers"/>
    <property type="match status" value="7"/>
</dbReference>
<keyword evidence="3" id="KW-0479">Metal-binding</keyword>
<dbReference type="Ensembl" id="ENSVKKT00000008888.1">
    <property type="protein sequence ID" value="ENSVKKP00000008666.1"/>
    <property type="gene ID" value="ENSVKKG00000006164.1"/>
</dbReference>
<evidence type="ECO:0000256" key="9">
    <source>
        <dbReference type="ARBA" id="ARBA00023163"/>
    </source>
</evidence>
<proteinExistence type="inferred from homology"/>
<evidence type="ECO:0000256" key="6">
    <source>
        <dbReference type="ARBA" id="ARBA00022833"/>
    </source>
</evidence>
<keyword evidence="14" id="KW-1185">Reference proteome</keyword>
<dbReference type="PANTHER" id="PTHR47772:SF15">
    <property type="entry name" value="REDUCED EXPRESSION 2-RELATED"/>
    <property type="match status" value="1"/>
</dbReference>
<keyword evidence="6" id="KW-0862">Zinc</keyword>
<reference evidence="13" key="1">
    <citation type="submission" date="2025-08" db="UniProtKB">
        <authorList>
            <consortium name="Ensembl"/>
        </authorList>
    </citation>
    <scope>IDENTIFICATION</scope>
</reference>
<dbReference type="GO" id="GO:0008270">
    <property type="term" value="F:zinc ion binding"/>
    <property type="evidence" value="ECO:0007669"/>
    <property type="project" value="UniProtKB-KW"/>
</dbReference>
<feature type="domain" description="C2H2-type" evidence="12">
    <location>
        <begin position="504"/>
        <end position="531"/>
    </location>
</feature>
<keyword evidence="9" id="KW-0804">Transcription</keyword>
<dbReference type="GO" id="GO:0005634">
    <property type="term" value="C:nucleus"/>
    <property type="evidence" value="ECO:0007669"/>
    <property type="project" value="UniProtKB-SubCell"/>
</dbReference>
<dbReference type="GO" id="GO:0003677">
    <property type="term" value="F:DNA binding"/>
    <property type="evidence" value="ECO:0007669"/>
    <property type="project" value="UniProtKB-KW"/>
</dbReference>
<feature type="domain" description="C2H2-type" evidence="12">
    <location>
        <begin position="46"/>
        <end position="73"/>
    </location>
</feature>
<dbReference type="SMART" id="SM00355">
    <property type="entry name" value="ZnF_C2H2"/>
    <property type="match status" value="14"/>
</dbReference>
<feature type="domain" description="C2H2-type" evidence="12">
    <location>
        <begin position="419"/>
        <end position="447"/>
    </location>
</feature>
<protein>
    <submittedName>
        <fullName evidence="13">Zinc finger protein 526</fullName>
    </submittedName>
</protein>
<evidence type="ECO:0000259" key="12">
    <source>
        <dbReference type="PROSITE" id="PS50157"/>
    </source>
</evidence>
<keyword evidence="7" id="KW-0805">Transcription regulation</keyword>
<dbReference type="InterPro" id="IPR013087">
    <property type="entry name" value="Znf_C2H2_type"/>
</dbReference>
<evidence type="ECO:0000256" key="8">
    <source>
        <dbReference type="ARBA" id="ARBA00023125"/>
    </source>
</evidence>
<feature type="domain" description="C2H2-type" evidence="12">
    <location>
        <begin position="363"/>
        <end position="389"/>
    </location>
</feature>
<dbReference type="FunFam" id="3.30.160.60:FF:000145">
    <property type="entry name" value="Zinc finger protein 574"/>
    <property type="match status" value="1"/>
</dbReference>
<evidence type="ECO:0000256" key="1">
    <source>
        <dbReference type="ARBA" id="ARBA00004123"/>
    </source>
</evidence>
<accession>A0A8D2J7B9</accession>
<dbReference type="PANTHER" id="PTHR47772">
    <property type="entry name" value="ZINC FINGER PROTEIN 200"/>
    <property type="match status" value="1"/>
</dbReference>
<dbReference type="Proteomes" id="UP000694545">
    <property type="component" value="Unplaced"/>
</dbReference>
<keyword evidence="10" id="KW-0539">Nucleus</keyword>
<feature type="domain" description="C2H2-type" evidence="12">
    <location>
        <begin position="307"/>
        <end position="334"/>
    </location>
</feature>
<dbReference type="OMA" id="DGPFQCG"/>
<evidence type="ECO:0000256" key="3">
    <source>
        <dbReference type="ARBA" id="ARBA00022723"/>
    </source>
</evidence>
<dbReference type="FunFam" id="3.30.160.60:FF:000151">
    <property type="entry name" value="Zinc finger and SCAN domain-containing 21"/>
    <property type="match status" value="1"/>
</dbReference>
<dbReference type="InterPro" id="IPR050636">
    <property type="entry name" value="C2H2-ZF_domain-containing"/>
</dbReference>
<dbReference type="FunFam" id="3.30.160.60:FF:004072">
    <property type="match status" value="1"/>
</dbReference>
<comment type="similarity">
    <text evidence="2">Belongs to the krueppel C2H2-type zinc-finger protein family.</text>
</comment>